<dbReference type="Pfam" id="PF01549">
    <property type="entry name" value="ShK"/>
    <property type="match status" value="2"/>
</dbReference>
<proteinExistence type="predicted"/>
<dbReference type="SMART" id="SM00254">
    <property type="entry name" value="ShKT"/>
    <property type="match status" value="2"/>
</dbReference>
<name>A0A7S4EX92_CHRCT</name>
<organism evidence="2">
    <name type="scientific">Chrysotila carterae</name>
    <name type="common">Marine alga</name>
    <name type="synonym">Syracosphaera carterae</name>
    <dbReference type="NCBI Taxonomy" id="13221"/>
    <lineage>
        <taxon>Eukaryota</taxon>
        <taxon>Haptista</taxon>
        <taxon>Haptophyta</taxon>
        <taxon>Prymnesiophyceae</taxon>
        <taxon>Isochrysidales</taxon>
        <taxon>Isochrysidaceae</taxon>
        <taxon>Chrysotila</taxon>
    </lineage>
</organism>
<evidence type="ECO:0000313" key="2">
    <source>
        <dbReference type="EMBL" id="CAE0758365.1"/>
    </source>
</evidence>
<dbReference type="PROSITE" id="PS51670">
    <property type="entry name" value="SHKT"/>
    <property type="match status" value="2"/>
</dbReference>
<gene>
    <name evidence="2" type="ORF">PCAR00345_LOCUS10959</name>
</gene>
<feature type="domain" description="ShKT" evidence="1">
    <location>
        <begin position="19"/>
        <end position="54"/>
    </location>
</feature>
<dbReference type="EMBL" id="HBIZ01017595">
    <property type="protein sequence ID" value="CAE0758365.1"/>
    <property type="molecule type" value="Transcribed_RNA"/>
</dbReference>
<evidence type="ECO:0000259" key="1">
    <source>
        <dbReference type="PROSITE" id="PS51670"/>
    </source>
</evidence>
<reference evidence="2" key="1">
    <citation type="submission" date="2021-01" db="EMBL/GenBank/DDBJ databases">
        <authorList>
            <person name="Corre E."/>
            <person name="Pelletier E."/>
            <person name="Niang G."/>
            <person name="Scheremetjew M."/>
            <person name="Finn R."/>
            <person name="Kale V."/>
            <person name="Holt S."/>
            <person name="Cochrane G."/>
            <person name="Meng A."/>
            <person name="Brown T."/>
            <person name="Cohen L."/>
        </authorList>
    </citation>
    <scope>NUCLEOTIDE SEQUENCE</scope>
    <source>
        <strain evidence="2">CCMP645</strain>
    </source>
</reference>
<protein>
    <recommendedName>
        <fullName evidence="1">ShKT domain-containing protein</fullName>
    </recommendedName>
</protein>
<sequence>MTFESAFGLAGNTCKEGKCEDKNATACAIWALRDECLFNPQHMFQECPASCGVCSTVCEDKSTDCQNWAEDGQCEVNPDGMLTMCPQSCGVCQQLEQFYHNGIGGDKDEL</sequence>
<dbReference type="Gene3D" id="1.10.10.1940">
    <property type="match status" value="1"/>
</dbReference>
<dbReference type="InterPro" id="IPR003582">
    <property type="entry name" value="ShKT_dom"/>
</dbReference>
<feature type="domain" description="ShKT" evidence="1">
    <location>
        <begin position="58"/>
        <end position="92"/>
    </location>
</feature>
<accession>A0A7S4EX92</accession>
<dbReference type="AlphaFoldDB" id="A0A7S4EX92"/>